<protein>
    <submittedName>
        <fullName evidence="5">Uncharacterized protein</fullName>
    </submittedName>
</protein>
<dbReference type="SUPFAM" id="SSF50978">
    <property type="entry name" value="WD40 repeat-like"/>
    <property type="match status" value="1"/>
</dbReference>
<dbReference type="PRINTS" id="PR00320">
    <property type="entry name" value="GPROTEINBRPT"/>
</dbReference>
<dbReference type="GO" id="GO:0080008">
    <property type="term" value="C:Cul4-RING E3 ubiquitin ligase complex"/>
    <property type="evidence" value="ECO:0007669"/>
    <property type="project" value="TreeGrafter"/>
</dbReference>
<evidence type="ECO:0000256" key="3">
    <source>
        <dbReference type="PROSITE-ProRule" id="PRU00221"/>
    </source>
</evidence>
<keyword evidence="1 3" id="KW-0853">WD repeat</keyword>
<feature type="compositionally biased region" description="Acidic residues" evidence="4">
    <location>
        <begin position="69"/>
        <end position="79"/>
    </location>
</feature>
<dbReference type="Proteomes" id="UP000288859">
    <property type="component" value="Unassembled WGS sequence"/>
</dbReference>
<dbReference type="Pfam" id="PF00400">
    <property type="entry name" value="WD40"/>
    <property type="match status" value="4"/>
</dbReference>
<dbReference type="SMART" id="SM00320">
    <property type="entry name" value="WD40"/>
    <property type="match status" value="5"/>
</dbReference>
<dbReference type="InterPro" id="IPR015943">
    <property type="entry name" value="WD40/YVTN_repeat-like_dom_sf"/>
</dbReference>
<dbReference type="InterPro" id="IPR001680">
    <property type="entry name" value="WD40_rpt"/>
</dbReference>
<feature type="region of interest" description="Disordered" evidence="4">
    <location>
        <begin position="1"/>
        <end position="89"/>
    </location>
</feature>
<dbReference type="FunFam" id="2.130.10.10:FF:000557">
    <property type="entry name" value="WD repeat protein"/>
    <property type="match status" value="1"/>
</dbReference>
<evidence type="ECO:0000313" key="6">
    <source>
        <dbReference type="Proteomes" id="UP000288859"/>
    </source>
</evidence>
<dbReference type="PANTHER" id="PTHR19847:SF7">
    <property type="entry name" value="DDB1- AND CUL4-ASSOCIATED FACTOR 11"/>
    <property type="match status" value="1"/>
</dbReference>
<dbReference type="PROSITE" id="PS50294">
    <property type="entry name" value="WD_REPEATS_REGION"/>
    <property type="match status" value="2"/>
</dbReference>
<feature type="compositionally biased region" description="Acidic residues" evidence="4">
    <location>
        <begin position="21"/>
        <end position="40"/>
    </location>
</feature>
<proteinExistence type="predicted"/>
<feature type="region of interest" description="Disordered" evidence="4">
    <location>
        <begin position="119"/>
        <end position="158"/>
    </location>
</feature>
<dbReference type="VEuPathDB" id="FungiDB:PV10_08951"/>
<dbReference type="EMBL" id="NAJM01000025">
    <property type="protein sequence ID" value="RVX70006.1"/>
    <property type="molecule type" value="Genomic_DNA"/>
</dbReference>
<dbReference type="AlphaFoldDB" id="A0A438N2Q6"/>
<dbReference type="GO" id="GO:0043161">
    <property type="term" value="P:proteasome-mediated ubiquitin-dependent protein catabolic process"/>
    <property type="evidence" value="ECO:0007669"/>
    <property type="project" value="TreeGrafter"/>
</dbReference>
<name>A0A438N2Q6_EXOME</name>
<dbReference type="InterPro" id="IPR020472">
    <property type="entry name" value="WD40_PAC1"/>
</dbReference>
<feature type="repeat" description="WD" evidence="3">
    <location>
        <begin position="333"/>
        <end position="374"/>
    </location>
</feature>
<evidence type="ECO:0000256" key="2">
    <source>
        <dbReference type="ARBA" id="ARBA00022737"/>
    </source>
</evidence>
<comment type="caution">
    <text evidence="5">The sequence shown here is derived from an EMBL/GenBank/DDBJ whole genome shotgun (WGS) entry which is preliminary data.</text>
</comment>
<evidence type="ECO:0000256" key="1">
    <source>
        <dbReference type="ARBA" id="ARBA00022574"/>
    </source>
</evidence>
<dbReference type="InterPro" id="IPR051859">
    <property type="entry name" value="DCAF"/>
</dbReference>
<feature type="region of interest" description="Disordered" evidence="4">
    <location>
        <begin position="617"/>
        <end position="705"/>
    </location>
</feature>
<feature type="compositionally biased region" description="Basic and acidic residues" evidence="4">
    <location>
        <begin position="635"/>
        <end position="654"/>
    </location>
</feature>
<feature type="repeat" description="WD" evidence="3">
    <location>
        <begin position="422"/>
        <end position="456"/>
    </location>
</feature>
<dbReference type="OrthoDB" id="63070at2759"/>
<accession>A0A438N2Q6</accession>
<reference evidence="5 6" key="1">
    <citation type="submission" date="2017-03" db="EMBL/GenBank/DDBJ databases">
        <title>Genomes of endolithic fungi from Antarctica.</title>
        <authorList>
            <person name="Coleine C."/>
            <person name="Masonjones S."/>
            <person name="Stajich J.E."/>
        </authorList>
    </citation>
    <scope>NUCLEOTIDE SEQUENCE [LARGE SCALE GENOMIC DNA]</scope>
    <source>
        <strain evidence="5 6">CCFEE 6314</strain>
    </source>
</reference>
<gene>
    <name evidence="5" type="ORF">B0A52_06177</name>
</gene>
<keyword evidence="2" id="KW-0677">Repeat</keyword>
<feature type="compositionally biased region" description="Polar residues" evidence="4">
    <location>
        <begin position="41"/>
        <end position="51"/>
    </location>
</feature>
<feature type="repeat" description="WD" evidence="3">
    <location>
        <begin position="375"/>
        <end position="409"/>
    </location>
</feature>
<sequence>MSTSNDPREGLSPSPPNILDLFDEDGDSDVDFAPATDEDPSTQASDSNTEYTDAPGDLGGIQIVFQDAADGDTDPDEQDGSTTETEQTTLTYADLQTLFGTNNPLRQLLQGYRAIARPSARYARDDDSDEWLGNPRRNPRRRRTNPGPDRWPKVPNEHGQHLMKTGIYGSKDHHVDIHRKRRKNISERLMWRRLGVDARSSFRRQNNLIAQEMVPNNTTADKIIHYDSRAYCGQYSDDGNFFFSCTQNFKVRMYDTSNPYEWQYYKTVDYPFGQWTITDATLSPDNRFLAYSSIRHAVCLATTDPNDDNDHTILDFTNFAPGSAMGSQNYGYMGRHGFGIWSLRFSGDGREIVAGTSDHSVVVYDLDRRQSIVRLSNHDDDVNAVCFGDKLSPHILYSGSDDQTLRVWDRRSMADGRPAGIFVGHTEGLTYVDSKGDGRYVLSNGKDQTMKLWDLRKMLSPNEVESINLHKYTTNFDYRFSQYHDDDFVPNPHDCSVVTFRGHSVLRTLIRCHFSPPGSSNSRYVYSGSEDGRVWIWNMDGTVKGKIDVAKSTENSRPMTGAQNDVYGYEMTGRSSSSWSTCVRDASWSPSAPIMAATSWNGYGSSTGTVSLHSWTDGAADDDGDPPMGLSYNARLDRREDSKSGRRPTHDMRLQRRGQGSLRARGARDDGVGRLRSRVVQPNRFGEANVQSDDDDDTPGLPGQW</sequence>
<dbReference type="PANTHER" id="PTHR19847">
    <property type="entry name" value="DDB1- AND CUL4-ASSOCIATED FACTOR 11"/>
    <property type="match status" value="1"/>
</dbReference>
<organism evidence="5 6">
    <name type="scientific">Exophiala mesophila</name>
    <name type="common">Black yeast-like fungus</name>
    <dbReference type="NCBI Taxonomy" id="212818"/>
    <lineage>
        <taxon>Eukaryota</taxon>
        <taxon>Fungi</taxon>
        <taxon>Dikarya</taxon>
        <taxon>Ascomycota</taxon>
        <taxon>Pezizomycotina</taxon>
        <taxon>Eurotiomycetes</taxon>
        <taxon>Chaetothyriomycetidae</taxon>
        <taxon>Chaetothyriales</taxon>
        <taxon>Herpotrichiellaceae</taxon>
        <taxon>Exophiala</taxon>
    </lineage>
</organism>
<dbReference type="Gene3D" id="2.130.10.10">
    <property type="entry name" value="YVTN repeat-like/Quinoprotein amine dehydrogenase"/>
    <property type="match status" value="2"/>
</dbReference>
<dbReference type="InterPro" id="IPR036322">
    <property type="entry name" value="WD40_repeat_dom_sf"/>
</dbReference>
<evidence type="ECO:0000313" key="5">
    <source>
        <dbReference type="EMBL" id="RVX70006.1"/>
    </source>
</evidence>
<evidence type="ECO:0000256" key="4">
    <source>
        <dbReference type="SAM" id="MobiDB-lite"/>
    </source>
</evidence>
<dbReference type="PROSITE" id="PS50082">
    <property type="entry name" value="WD_REPEATS_2"/>
    <property type="match status" value="3"/>
</dbReference>